<comment type="caution">
    <text evidence="2">The sequence shown here is derived from an EMBL/GenBank/DDBJ whole genome shotgun (WGS) entry which is preliminary data.</text>
</comment>
<proteinExistence type="predicted"/>
<name>A0A7I9UYG6_9ACTN</name>
<dbReference type="EMBL" id="BJOU01000001">
    <property type="protein sequence ID" value="GED97972.1"/>
    <property type="molecule type" value="Genomic_DNA"/>
</dbReference>
<evidence type="ECO:0000256" key="1">
    <source>
        <dbReference type="SAM" id="MobiDB-lite"/>
    </source>
</evidence>
<protein>
    <submittedName>
        <fullName evidence="2">Uncharacterized protein</fullName>
    </submittedName>
</protein>
<evidence type="ECO:0000313" key="3">
    <source>
        <dbReference type="Proteomes" id="UP000444980"/>
    </source>
</evidence>
<sequence length="103" mass="11819">MALFDDAELERYYRRIEARTGSDRTERTERAALTERTDRAAVEDPRVEQADAVCPTPDKSGHATAREAWLAVSVLRAGRLRRPTLDVYRCRCGLWHITSRDTN</sequence>
<dbReference type="Proteomes" id="UP000444980">
    <property type="component" value="Unassembled WGS sequence"/>
</dbReference>
<dbReference type="RefSeq" id="WP_228460767.1">
    <property type="nucleotide sequence ID" value="NZ_BJOU01000001.1"/>
</dbReference>
<keyword evidence="3" id="KW-1185">Reference proteome</keyword>
<feature type="region of interest" description="Disordered" evidence="1">
    <location>
        <begin position="20"/>
        <end position="39"/>
    </location>
</feature>
<reference evidence="3" key="1">
    <citation type="submission" date="2019-06" db="EMBL/GenBank/DDBJ databases">
        <title>Gordonia isolated from sludge of a wastewater treatment plant.</title>
        <authorList>
            <person name="Tamura T."/>
            <person name="Aoyama K."/>
            <person name="Kang Y."/>
            <person name="Saito S."/>
            <person name="Akiyama N."/>
            <person name="Yazawa K."/>
            <person name="Gonoi T."/>
            <person name="Mikami Y."/>
        </authorList>
    </citation>
    <scope>NUCLEOTIDE SEQUENCE [LARGE SCALE GENOMIC DNA]</scope>
    <source>
        <strain evidence="3">NBRC 107697</strain>
    </source>
</reference>
<accession>A0A7I9UYG6</accession>
<dbReference type="AlphaFoldDB" id="A0A7I9UYG6"/>
<gene>
    <name evidence="2" type="ORF">nbrc107697_20110</name>
</gene>
<organism evidence="2 3">
    <name type="scientific">Gordonia crocea</name>
    <dbReference type="NCBI Taxonomy" id="589162"/>
    <lineage>
        <taxon>Bacteria</taxon>
        <taxon>Bacillati</taxon>
        <taxon>Actinomycetota</taxon>
        <taxon>Actinomycetes</taxon>
        <taxon>Mycobacteriales</taxon>
        <taxon>Gordoniaceae</taxon>
        <taxon>Gordonia</taxon>
    </lineage>
</organism>
<evidence type="ECO:0000313" key="2">
    <source>
        <dbReference type="EMBL" id="GED97972.1"/>
    </source>
</evidence>